<dbReference type="Pfam" id="PF07715">
    <property type="entry name" value="Plug"/>
    <property type="match status" value="1"/>
</dbReference>
<dbReference type="Gene3D" id="2.170.130.10">
    <property type="entry name" value="TonB-dependent receptor, plug domain"/>
    <property type="match status" value="1"/>
</dbReference>
<dbReference type="InterPro" id="IPR023996">
    <property type="entry name" value="TonB-dep_OMP_SusC/RagA"/>
</dbReference>
<keyword evidence="5 7" id="KW-0472">Membrane</keyword>
<organism evidence="9 10">
    <name type="scientific">Paraflavitalea soli</name>
    <dbReference type="NCBI Taxonomy" id="2315862"/>
    <lineage>
        <taxon>Bacteria</taxon>
        <taxon>Pseudomonadati</taxon>
        <taxon>Bacteroidota</taxon>
        <taxon>Chitinophagia</taxon>
        <taxon>Chitinophagales</taxon>
        <taxon>Chitinophagaceae</taxon>
        <taxon>Paraflavitalea</taxon>
    </lineage>
</organism>
<keyword evidence="6 7" id="KW-0998">Cell outer membrane</keyword>
<dbReference type="InterPro" id="IPR036942">
    <property type="entry name" value="Beta-barrel_TonB_sf"/>
</dbReference>
<dbReference type="KEGG" id="pseg:D3H65_30380"/>
<keyword evidence="2 7" id="KW-0813">Transport</keyword>
<evidence type="ECO:0000256" key="3">
    <source>
        <dbReference type="ARBA" id="ARBA00022452"/>
    </source>
</evidence>
<dbReference type="NCBIfam" id="TIGR04056">
    <property type="entry name" value="OMP_RagA_SusC"/>
    <property type="match status" value="1"/>
</dbReference>
<accession>A0A3B7MY67</accession>
<dbReference type="Proteomes" id="UP000263900">
    <property type="component" value="Chromosome"/>
</dbReference>
<protein>
    <submittedName>
        <fullName evidence="9">SusC/RagA family TonB-linked outer membrane protein</fullName>
    </submittedName>
</protein>
<feature type="domain" description="TonB-dependent receptor plug" evidence="8">
    <location>
        <begin position="245"/>
        <end position="352"/>
    </location>
</feature>
<dbReference type="PROSITE" id="PS52016">
    <property type="entry name" value="TONB_DEPENDENT_REC_3"/>
    <property type="match status" value="1"/>
</dbReference>
<evidence type="ECO:0000256" key="1">
    <source>
        <dbReference type="ARBA" id="ARBA00004571"/>
    </source>
</evidence>
<keyword evidence="10" id="KW-1185">Reference proteome</keyword>
<dbReference type="InterPro" id="IPR023997">
    <property type="entry name" value="TonB-dep_OMP_SusC/RagA_CS"/>
</dbReference>
<dbReference type="GO" id="GO:0009279">
    <property type="term" value="C:cell outer membrane"/>
    <property type="evidence" value="ECO:0007669"/>
    <property type="project" value="UniProtKB-SubCell"/>
</dbReference>
<dbReference type="InterPro" id="IPR008969">
    <property type="entry name" value="CarboxyPept-like_regulatory"/>
</dbReference>
<dbReference type="InterPro" id="IPR012910">
    <property type="entry name" value="Plug_dom"/>
</dbReference>
<evidence type="ECO:0000313" key="9">
    <source>
        <dbReference type="EMBL" id="AXY78040.1"/>
    </source>
</evidence>
<evidence type="ECO:0000259" key="8">
    <source>
        <dbReference type="Pfam" id="PF07715"/>
    </source>
</evidence>
<evidence type="ECO:0000313" key="10">
    <source>
        <dbReference type="Proteomes" id="UP000263900"/>
    </source>
</evidence>
<dbReference type="Gene3D" id="2.40.170.20">
    <property type="entry name" value="TonB-dependent receptor, beta-barrel domain"/>
    <property type="match status" value="1"/>
</dbReference>
<dbReference type="Pfam" id="PF13715">
    <property type="entry name" value="CarbopepD_reg_2"/>
    <property type="match status" value="1"/>
</dbReference>
<dbReference type="NCBIfam" id="TIGR04057">
    <property type="entry name" value="SusC_RagA_signa"/>
    <property type="match status" value="1"/>
</dbReference>
<gene>
    <name evidence="9" type="ORF">D3H65_30380</name>
</gene>
<evidence type="ECO:0000256" key="2">
    <source>
        <dbReference type="ARBA" id="ARBA00022448"/>
    </source>
</evidence>
<dbReference type="InterPro" id="IPR039426">
    <property type="entry name" value="TonB-dep_rcpt-like"/>
</dbReference>
<comment type="similarity">
    <text evidence="7">Belongs to the TonB-dependent receptor family.</text>
</comment>
<dbReference type="EMBL" id="CP032157">
    <property type="protein sequence ID" value="AXY78040.1"/>
    <property type="molecule type" value="Genomic_DNA"/>
</dbReference>
<dbReference type="SUPFAM" id="SSF49464">
    <property type="entry name" value="Carboxypeptidase regulatory domain-like"/>
    <property type="match status" value="1"/>
</dbReference>
<reference evidence="9 10" key="1">
    <citation type="submission" date="2018-09" db="EMBL/GenBank/DDBJ databases">
        <title>Genome sequencing of strain 6GH32-13.</title>
        <authorList>
            <person name="Weon H.-Y."/>
            <person name="Heo J."/>
            <person name="Kwon S.-W."/>
        </authorList>
    </citation>
    <scope>NUCLEOTIDE SEQUENCE [LARGE SCALE GENOMIC DNA]</scope>
    <source>
        <strain evidence="9 10">5GH32-13</strain>
    </source>
</reference>
<evidence type="ECO:0000256" key="7">
    <source>
        <dbReference type="PROSITE-ProRule" id="PRU01360"/>
    </source>
</evidence>
<dbReference type="SUPFAM" id="SSF56935">
    <property type="entry name" value="Porins"/>
    <property type="match status" value="1"/>
</dbReference>
<evidence type="ECO:0000256" key="5">
    <source>
        <dbReference type="ARBA" id="ARBA00023136"/>
    </source>
</evidence>
<dbReference type="AlphaFoldDB" id="A0A3B7MY67"/>
<dbReference type="Gene3D" id="2.60.40.1120">
    <property type="entry name" value="Carboxypeptidase-like, regulatory domain"/>
    <property type="match status" value="1"/>
</dbReference>
<dbReference type="OrthoDB" id="778146at2"/>
<sequence length="1159" mass="126751">MQFMASPPPYWTGCAQNRGNSDGMGRKPSYTPLKKTFLAMKLTAILLFCFAMQASSKGFSQKVHLTVKNAPLAEVFKELKKQTGFSFMWDEQTMRLSKSVTIRAKGKEFRDVLNELMKNQPLSYSMIDNMVLVKIRPEKPGMVAPQPASTPRDTVQVKGRVQNQAGEPLAGVTVSVKGKSTVVQSNDDGTYHIAAEPNEVLIFSYTGLGSQEERIDRRTQINVTLQIAANDLNEVVVIGYGSRKKKDLVGAVGVASSKDFGDVATSNASQLIQGKMAGVQVLDNGGNPGAATNIVVRGTGSFTNTTPLYVVDGIQTDVNVFNSLSPYDIQDITVLKDAASVAIYGAQGANGVVMITTRRPKNKKAQISYDSYVGASRPWKTFDLMDAAQYVGIVKEWFANSGATMPGNLNNPDVLVTRTDWQDVMFRTGKLQEHHLNIGGSTENMNYTVSAGYTKQSGQVVGSDFQRMNLRINLEEKAGKRFKFGQQLSTRYRVSRGVAASLVNGLRMPPYIPLYDPSNLLGGFGIATSAKDANDSQNPLVATTYRDVRNRGFNSYLQLYGEVQLMEGLKFRSQMGITFDFTQSYNYNPTYAANQLVTQNGISEAYGYNLGYIWENYFNYDKTFGVHGLNLTAGMSYKDEGLLRGLSINGSNFPNNEIHQIGAAQTAVLGSAYANSGSRFISYFGRLGYTFNEKYILSGTIRRDATSLFARDFRVGYFPSAGVAWRLSDEKFMHALSWISELKLRGSWGKTGNSNIAGFAFQSNVWTGSNNSVVYPLGPGETLFNGTTIAVPFSPALQWETTYSTDIGIDAGFLKNKLSVSIGYYNRDNRDLLVGVPLPPSRGYGGVAGAPNSQVINAASVYNRGVEVTVGYADRKGDFSYNVSLNAAYNKNQVESLGTQGAVPIVEGAFYDVPNSTRTAIGSQIGAFYGFVYDHVAIDANDVEKYNELARKATGNASAVYQDGLLPGDRIYKDVNGDGVVTDDDQTVIGNPIPKWSYGGNINLAYKNIDLMIGMQGFAGVDLVNGLNFYMQGFALPFNGKTDILNRWQKPGDITDIARVGQNVPSNVQRMSSWYVENGSYLRLRNVTLGYTFSPAKLKAFTNNTLTSLRLYVTGQNLLTFTKYTGFDPEVGGGIFDRGVDTGGYPHARSFLAGVRLSF</sequence>
<keyword evidence="4 7" id="KW-0812">Transmembrane</keyword>
<name>A0A3B7MY67_9BACT</name>
<evidence type="ECO:0000256" key="4">
    <source>
        <dbReference type="ARBA" id="ARBA00022692"/>
    </source>
</evidence>
<evidence type="ECO:0000256" key="6">
    <source>
        <dbReference type="ARBA" id="ARBA00023237"/>
    </source>
</evidence>
<proteinExistence type="inferred from homology"/>
<dbReference type="InterPro" id="IPR037066">
    <property type="entry name" value="Plug_dom_sf"/>
</dbReference>
<keyword evidence="3 7" id="KW-1134">Transmembrane beta strand</keyword>
<comment type="subcellular location">
    <subcellularLocation>
        <location evidence="1 7">Cell outer membrane</location>
        <topology evidence="1 7">Multi-pass membrane protein</topology>
    </subcellularLocation>
</comment>